<name>A0AAN8AUW1_ELEMC</name>
<evidence type="ECO:0000259" key="1">
    <source>
        <dbReference type="Pfam" id="PF00089"/>
    </source>
</evidence>
<reference evidence="2 3" key="1">
    <citation type="journal article" date="2023" name="Genes (Basel)">
        <title>Chromosome-Level Genome Assembly and Circadian Gene Repertoire of the Patagonia Blennie Eleginops maclovinus-The Closest Ancestral Proxy of Antarctic Cryonotothenioids.</title>
        <authorList>
            <person name="Cheng C.C."/>
            <person name="Rivera-Colon A.G."/>
            <person name="Minhas B.F."/>
            <person name="Wilson L."/>
            <person name="Rayamajhi N."/>
            <person name="Vargas-Chacoff L."/>
            <person name="Catchen J.M."/>
        </authorList>
    </citation>
    <scope>NUCLEOTIDE SEQUENCE [LARGE SCALE GENOMIC DNA]</scope>
    <source>
        <strain evidence="2">JMC-PN-2008</strain>
    </source>
</reference>
<dbReference type="Proteomes" id="UP001346869">
    <property type="component" value="Unassembled WGS sequence"/>
</dbReference>
<dbReference type="InterPro" id="IPR043504">
    <property type="entry name" value="Peptidase_S1_PA_chymotrypsin"/>
</dbReference>
<dbReference type="GO" id="GO:0004252">
    <property type="term" value="F:serine-type endopeptidase activity"/>
    <property type="evidence" value="ECO:0007669"/>
    <property type="project" value="InterPro"/>
</dbReference>
<reference evidence="2 3" key="2">
    <citation type="journal article" date="2023" name="Mol. Biol. Evol.">
        <title>Genomics of Secondarily Temperate Adaptation in the Only Non-Antarctic Icefish.</title>
        <authorList>
            <person name="Rivera-Colon A.G."/>
            <person name="Rayamajhi N."/>
            <person name="Minhas B.F."/>
            <person name="Madrigal G."/>
            <person name="Bilyk K.T."/>
            <person name="Yoon V."/>
            <person name="Hune M."/>
            <person name="Gregory S."/>
            <person name="Cheng C.H.C."/>
            <person name="Catchen J.M."/>
        </authorList>
    </citation>
    <scope>NUCLEOTIDE SEQUENCE [LARGE SCALE GENOMIC DNA]</scope>
    <source>
        <strain evidence="2">JMC-PN-2008</strain>
    </source>
</reference>
<proteinExistence type="predicted"/>
<dbReference type="InterPro" id="IPR001254">
    <property type="entry name" value="Trypsin_dom"/>
</dbReference>
<comment type="caution">
    <text evidence="2">The sequence shown here is derived from an EMBL/GenBank/DDBJ whole genome shotgun (WGS) entry which is preliminary data.</text>
</comment>
<dbReference type="Pfam" id="PF00089">
    <property type="entry name" value="Trypsin"/>
    <property type="match status" value="1"/>
</dbReference>
<accession>A0AAN8AUW1</accession>
<dbReference type="Gene3D" id="2.40.10.10">
    <property type="entry name" value="Trypsin-like serine proteases"/>
    <property type="match status" value="1"/>
</dbReference>
<keyword evidence="3" id="KW-1185">Reference proteome</keyword>
<dbReference type="AlphaFoldDB" id="A0AAN8AUW1"/>
<evidence type="ECO:0000313" key="2">
    <source>
        <dbReference type="EMBL" id="KAK5873358.1"/>
    </source>
</evidence>
<feature type="domain" description="Peptidase S1" evidence="1">
    <location>
        <begin position="1"/>
        <end position="137"/>
    </location>
</feature>
<dbReference type="GO" id="GO:0006508">
    <property type="term" value="P:proteolysis"/>
    <property type="evidence" value="ECO:0007669"/>
    <property type="project" value="InterPro"/>
</dbReference>
<dbReference type="InterPro" id="IPR009003">
    <property type="entry name" value="Peptidase_S1_PA"/>
</dbReference>
<gene>
    <name evidence="2" type="ORF">PBY51_018406</name>
</gene>
<dbReference type="SUPFAM" id="SSF50494">
    <property type="entry name" value="Trypsin-like serine proteases"/>
    <property type="match status" value="1"/>
</dbReference>
<organism evidence="2 3">
    <name type="scientific">Eleginops maclovinus</name>
    <name type="common">Patagonian blennie</name>
    <name type="synonym">Eleginus maclovinus</name>
    <dbReference type="NCBI Taxonomy" id="56733"/>
    <lineage>
        <taxon>Eukaryota</taxon>
        <taxon>Metazoa</taxon>
        <taxon>Chordata</taxon>
        <taxon>Craniata</taxon>
        <taxon>Vertebrata</taxon>
        <taxon>Euteleostomi</taxon>
        <taxon>Actinopterygii</taxon>
        <taxon>Neopterygii</taxon>
        <taxon>Teleostei</taxon>
        <taxon>Neoteleostei</taxon>
        <taxon>Acanthomorphata</taxon>
        <taxon>Eupercaria</taxon>
        <taxon>Perciformes</taxon>
        <taxon>Notothenioidei</taxon>
        <taxon>Eleginopidae</taxon>
        <taxon>Eleginops</taxon>
    </lineage>
</organism>
<protein>
    <recommendedName>
        <fullName evidence="1">Peptidase S1 domain-containing protein</fullName>
    </recommendedName>
</protein>
<dbReference type="EMBL" id="JAUZQC010000003">
    <property type="protein sequence ID" value="KAK5873358.1"/>
    <property type="molecule type" value="Genomic_DNA"/>
</dbReference>
<sequence>MLLRLPAPEPGFPTATLPDCSSRPALRATVQVAGHGASTAQADGKKGGLPSSPTLQCADTTVVACVAGACPLLKLPNYYNNNKVFCYKRDNVDTSPGDSGGGVVFNRRIYGVHIRGGKYACDTPGMAMDLCEYRDWITEVTGIAFP</sequence>
<evidence type="ECO:0000313" key="3">
    <source>
        <dbReference type="Proteomes" id="UP001346869"/>
    </source>
</evidence>